<dbReference type="InterPro" id="IPR050256">
    <property type="entry name" value="Glycosyltransferase_2"/>
</dbReference>
<feature type="domain" description="Glycosyltransferase 2-like" evidence="1">
    <location>
        <begin position="6"/>
        <end position="164"/>
    </location>
</feature>
<evidence type="ECO:0000259" key="1">
    <source>
        <dbReference type="Pfam" id="PF00535"/>
    </source>
</evidence>
<accession>A0A1F5TPR3</accession>
<protein>
    <recommendedName>
        <fullName evidence="1">Glycosyltransferase 2-like domain-containing protein</fullName>
    </recommendedName>
</protein>
<evidence type="ECO:0000313" key="2">
    <source>
        <dbReference type="EMBL" id="OGF40900.1"/>
    </source>
</evidence>
<dbReference type="InterPro" id="IPR001173">
    <property type="entry name" value="Glyco_trans_2-like"/>
</dbReference>
<evidence type="ECO:0000313" key="3">
    <source>
        <dbReference type="Proteomes" id="UP000177579"/>
    </source>
</evidence>
<dbReference type="Gene3D" id="3.90.550.10">
    <property type="entry name" value="Spore Coat Polysaccharide Biosynthesis Protein SpsA, Chain A"/>
    <property type="match status" value="1"/>
</dbReference>
<sequence length="221" mass="24747">MPKIFCIIPAFNEENTIRKVIEDVKPFVDMVVVVDDASRDNTFILAKNTGVVVLQHLVNRGQGASLQTGNEYALQNGAELIVHFDADGQFVASDIKETTKPIIEEGYDVVFGSRFLGKKSNIPWFKKNLLFPVARFVNRVLFGVKMTDPQSGFRVLSKKVIQEITIEQDGMAHGSEILAKIFKGGFKIKEVPITVIYYDFGQNFFGGVKIIKDIFLAKLIN</sequence>
<dbReference type="Proteomes" id="UP000177579">
    <property type="component" value="Unassembled WGS sequence"/>
</dbReference>
<dbReference type="InterPro" id="IPR029044">
    <property type="entry name" value="Nucleotide-diphossugar_trans"/>
</dbReference>
<reference evidence="2 3" key="1">
    <citation type="journal article" date="2016" name="Nat. Commun.">
        <title>Thousands of microbial genomes shed light on interconnected biogeochemical processes in an aquifer system.</title>
        <authorList>
            <person name="Anantharaman K."/>
            <person name="Brown C.T."/>
            <person name="Hug L.A."/>
            <person name="Sharon I."/>
            <person name="Castelle C.J."/>
            <person name="Probst A.J."/>
            <person name="Thomas B.C."/>
            <person name="Singh A."/>
            <person name="Wilkins M.J."/>
            <person name="Karaoz U."/>
            <person name="Brodie E.L."/>
            <person name="Williams K.H."/>
            <person name="Hubbard S.S."/>
            <person name="Banfield J.F."/>
        </authorList>
    </citation>
    <scope>NUCLEOTIDE SEQUENCE [LARGE SCALE GENOMIC DNA]</scope>
</reference>
<comment type="caution">
    <text evidence="2">The sequence shown here is derived from an EMBL/GenBank/DDBJ whole genome shotgun (WGS) entry which is preliminary data.</text>
</comment>
<name>A0A1F5TPR3_9BACT</name>
<proteinExistence type="predicted"/>
<organism evidence="2 3">
    <name type="scientific">Candidatus Falkowbacteria bacterium RIFOXYD2_FULL_34_120</name>
    <dbReference type="NCBI Taxonomy" id="1798007"/>
    <lineage>
        <taxon>Bacteria</taxon>
        <taxon>Candidatus Falkowiibacteriota</taxon>
    </lineage>
</organism>
<dbReference type="Pfam" id="PF00535">
    <property type="entry name" value="Glycos_transf_2"/>
    <property type="match status" value="1"/>
</dbReference>
<dbReference type="CDD" id="cd04179">
    <property type="entry name" value="DPM_DPG-synthase_like"/>
    <property type="match status" value="1"/>
</dbReference>
<dbReference type="AlphaFoldDB" id="A0A1F5TPR3"/>
<dbReference type="EMBL" id="MFGO01000018">
    <property type="protein sequence ID" value="OGF40900.1"/>
    <property type="molecule type" value="Genomic_DNA"/>
</dbReference>
<dbReference type="PANTHER" id="PTHR48090:SF7">
    <property type="entry name" value="RFBJ PROTEIN"/>
    <property type="match status" value="1"/>
</dbReference>
<dbReference type="PANTHER" id="PTHR48090">
    <property type="entry name" value="UNDECAPRENYL-PHOSPHATE 4-DEOXY-4-FORMAMIDO-L-ARABINOSE TRANSFERASE-RELATED"/>
    <property type="match status" value="1"/>
</dbReference>
<dbReference type="SUPFAM" id="SSF53448">
    <property type="entry name" value="Nucleotide-diphospho-sugar transferases"/>
    <property type="match status" value="1"/>
</dbReference>
<gene>
    <name evidence="2" type="ORF">A2531_04000</name>
</gene>